<sequence length="181" mass="20960">MSKDIKEEEQTGSVNISTIFVKLTNLILEELTSAAENADFDLNNFKSNWNRRVSTQSLCYQQKLNAEDLALFKSTYENIKDKLMLTSGTCVEDVMFEIAHKFSYEHPSHSFIFSDGDVWEDSFSVEDLNEIKSKSKIEEFTKEMPQKLVDTLLKLEQKTYKDMYNALKNIEADKRDDPSLD</sequence>
<accession>A0ABP9XUN3</accession>
<proteinExistence type="predicted"/>
<reference evidence="1 2" key="1">
    <citation type="submission" date="2024-04" db="EMBL/GenBank/DDBJ databases">
        <title>genome sequences of Mucor flavus KT1a and Helicostylum pulchrum KT1b strains isolation_sourced from the surface of a dry-aged beef.</title>
        <authorList>
            <person name="Toyotome T."/>
            <person name="Hosono M."/>
            <person name="Torimaru M."/>
            <person name="Fukuda K."/>
            <person name="Mikami N."/>
        </authorList>
    </citation>
    <scope>NUCLEOTIDE SEQUENCE [LARGE SCALE GENOMIC DNA]</scope>
    <source>
        <strain evidence="1 2">KT1b</strain>
    </source>
</reference>
<evidence type="ECO:0000313" key="2">
    <source>
        <dbReference type="Proteomes" id="UP001476247"/>
    </source>
</evidence>
<keyword evidence="2" id="KW-1185">Reference proteome</keyword>
<protein>
    <submittedName>
        <fullName evidence="1">Uncharacterized protein</fullName>
    </submittedName>
</protein>
<dbReference type="Proteomes" id="UP001476247">
    <property type="component" value="Unassembled WGS sequence"/>
</dbReference>
<dbReference type="EMBL" id="BAABUJ010000010">
    <property type="protein sequence ID" value="GAA5798416.1"/>
    <property type="molecule type" value="Genomic_DNA"/>
</dbReference>
<comment type="caution">
    <text evidence="1">The sequence shown here is derived from an EMBL/GenBank/DDBJ whole genome shotgun (WGS) entry which is preliminary data.</text>
</comment>
<organism evidence="1 2">
    <name type="scientific">Helicostylum pulchrum</name>
    <dbReference type="NCBI Taxonomy" id="562976"/>
    <lineage>
        <taxon>Eukaryota</taxon>
        <taxon>Fungi</taxon>
        <taxon>Fungi incertae sedis</taxon>
        <taxon>Mucoromycota</taxon>
        <taxon>Mucoromycotina</taxon>
        <taxon>Mucoromycetes</taxon>
        <taxon>Mucorales</taxon>
        <taxon>Mucorineae</taxon>
        <taxon>Mucoraceae</taxon>
        <taxon>Helicostylum</taxon>
    </lineage>
</organism>
<evidence type="ECO:0000313" key="1">
    <source>
        <dbReference type="EMBL" id="GAA5798416.1"/>
    </source>
</evidence>
<name>A0ABP9XUN3_9FUNG</name>
<gene>
    <name evidence="1" type="ORF">HPULCUR_003819</name>
</gene>